<dbReference type="InterPro" id="IPR015500">
    <property type="entry name" value="Peptidase_S8_subtilisin-rel"/>
</dbReference>
<sequence length="457" mass="45566">MPSAIRRGRRPRSLAAVAALMFLGASLTFLTPAAAAVPAVPAVEAAAAAATPTPAVRSVQADLAPVSAGSGKAWPSTGPAVAVLDTGVYPHPDLNLAKSIDCLSGVAKELPVTDLYTDLNGHGTGVSGVIAGKPNTAKGVTAGVAPGAPIVSIRILNAKEQGTVQTFLCALNWLNTYAAANRIKVVNMSLAAPGSDDGNCGRTNNDPIHQGICTLYSKGLVFTGSGGNAKSGQSPQPLSTLIPAAYNEVLAVTNAADFDGRPGGTAQAPGTCTAPDGGDRAYYTSYYAATAADAEHTIAGPGVCPYTTRKGGTYGYIQSGTSIAAAAVSGVVLNCFNGGSCVGKTAAQAMKIVLNQAAVAGTKGHAITGDPLHPVAGKYYGFMASTVPVAMSTAGASTPRSTRPASWTPAAVGAATAPCPPTAPSCSRWPVAAASRPPVPAPSWSTSPPSPPDPPAR</sequence>
<feature type="compositionally biased region" description="Low complexity" evidence="6">
    <location>
        <begin position="404"/>
        <end position="417"/>
    </location>
</feature>
<dbReference type="InterPro" id="IPR022398">
    <property type="entry name" value="Peptidase_S8_His-AS"/>
</dbReference>
<keyword evidence="3 5" id="KW-0378">Hydrolase</keyword>
<evidence type="ECO:0000256" key="4">
    <source>
        <dbReference type="ARBA" id="ARBA00022825"/>
    </source>
</evidence>
<evidence type="ECO:0000256" key="3">
    <source>
        <dbReference type="ARBA" id="ARBA00022801"/>
    </source>
</evidence>
<evidence type="ECO:0000256" key="7">
    <source>
        <dbReference type="SAM" id="SignalP"/>
    </source>
</evidence>
<dbReference type="PROSITE" id="PS00137">
    <property type="entry name" value="SUBTILASE_HIS"/>
    <property type="match status" value="1"/>
</dbReference>
<dbReference type="PANTHER" id="PTHR43806:SF11">
    <property type="entry name" value="CEREVISIN-RELATED"/>
    <property type="match status" value="1"/>
</dbReference>
<dbReference type="InterPro" id="IPR050131">
    <property type="entry name" value="Peptidase_S8_subtilisin-like"/>
</dbReference>
<protein>
    <recommendedName>
        <fullName evidence="8">Peptidase S8/S53 domain-containing protein</fullName>
    </recommendedName>
</protein>
<feature type="compositionally biased region" description="Pro residues" evidence="6">
    <location>
        <begin position="448"/>
        <end position="457"/>
    </location>
</feature>
<dbReference type="SUPFAM" id="SSF52743">
    <property type="entry name" value="Subtilisin-like"/>
    <property type="match status" value="1"/>
</dbReference>
<feature type="compositionally biased region" description="Polar residues" evidence="6">
    <location>
        <begin position="394"/>
        <end position="403"/>
    </location>
</feature>
<feature type="active site" description="Charge relay system" evidence="5">
    <location>
        <position position="322"/>
    </location>
</feature>
<evidence type="ECO:0000313" key="10">
    <source>
        <dbReference type="Proteomes" id="UP000460221"/>
    </source>
</evidence>
<evidence type="ECO:0000256" key="5">
    <source>
        <dbReference type="PROSITE-ProRule" id="PRU01240"/>
    </source>
</evidence>
<dbReference type="GO" id="GO:0004252">
    <property type="term" value="F:serine-type endopeptidase activity"/>
    <property type="evidence" value="ECO:0007669"/>
    <property type="project" value="UniProtKB-UniRule"/>
</dbReference>
<keyword evidence="10" id="KW-1185">Reference proteome</keyword>
<dbReference type="InterPro" id="IPR036852">
    <property type="entry name" value="Peptidase_S8/S53_dom_sf"/>
</dbReference>
<feature type="active site" description="Charge relay system" evidence="5">
    <location>
        <position position="85"/>
    </location>
</feature>
<dbReference type="GO" id="GO:0006508">
    <property type="term" value="P:proteolysis"/>
    <property type="evidence" value="ECO:0007669"/>
    <property type="project" value="UniProtKB-KW"/>
</dbReference>
<accession>A0A7K1FGY2</accession>
<keyword evidence="7" id="KW-0732">Signal</keyword>
<evidence type="ECO:0000256" key="6">
    <source>
        <dbReference type="SAM" id="MobiDB-lite"/>
    </source>
</evidence>
<proteinExistence type="inferred from homology"/>
<keyword evidence="2 5" id="KW-0645">Protease</keyword>
<dbReference type="InterPro" id="IPR000209">
    <property type="entry name" value="Peptidase_S8/S53_dom"/>
</dbReference>
<organism evidence="9 10">
    <name type="scientific">Nakamurella alba</name>
    <dbReference type="NCBI Taxonomy" id="2665158"/>
    <lineage>
        <taxon>Bacteria</taxon>
        <taxon>Bacillati</taxon>
        <taxon>Actinomycetota</taxon>
        <taxon>Actinomycetes</taxon>
        <taxon>Nakamurellales</taxon>
        <taxon>Nakamurellaceae</taxon>
        <taxon>Nakamurella</taxon>
    </lineage>
</organism>
<feature type="region of interest" description="Disordered" evidence="6">
    <location>
        <begin position="394"/>
        <end position="457"/>
    </location>
</feature>
<feature type="active site" description="Charge relay system" evidence="5">
    <location>
        <position position="122"/>
    </location>
</feature>
<dbReference type="InterPro" id="IPR023827">
    <property type="entry name" value="Peptidase_S8_Asp-AS"/>
</dbReference>
<feature type="chain" id="PRO_5029614553" description="Peptidase S8/S53 domain-containing protein" evidence="7">
    <location>
        <begin position="36"/>
        <end position="457"/>
    </location>
</feature>
<reference evidence="9 10" key="1">
    <citation type="submission" date="2019-11" db="EMBL/GenBank/DDBJ databases">
        <authorList>
            <person name="Jiang L.-Q."/>
        </authorList>
    </citation>
    <scope>NUCLEOTIDE SEQUENCE [LARGE SCALE GENOMIC DNA]</scope>
    <source>
        <strain evidence="9 10">YIM 132087</strain>
    </source>
</reference>
<dbReference type="PROSITE" id="PS51892">
    <property type="entry name" value="SUBTILASE"/>
    <property type="match status" value="1"/>
</dbReference>
<dbReference type="Gene3D" id="3.40.50.200">
    <property type="entry name" value="Peptidase S8/S53 domain"/>
    <property type="match status" value="1"/>
</dbReference>
<evidence type="ECO:0000256" key="1">
    <source>
        <dbReference type="ARBA" id="ARBA00011073"/>
    </source>
</evidence>
<dbReference type="Pfam" id="PF00082">
    <property type="entry name" value="Peptidase_S8"/>
    <property type="match status" value="1"/>
</dbReference>
<feature type="signal peptide" evidence="7">
    <location>
        <begin position="1"/>
        <end position="35"/>
    </location>
</feature>
<name>A0A7K1FGY2_9ACTN</name>
<dbReference type="PROSITE" id="PS00136">
    <property type="entry name" value="SUBTILASE_ASP"/>
    <property type="match status" value="1"/>
</dbReference>
<dbReference type="RefSeq" id="WP_154767228.1">
    <property type="nucleotide sequence ID" value="NZ_WLYK01000001.1"/>
</dbReference>
<dbReference type="PANTHER" id="PTHR43806">
    <property type="entry name" value="PEPTIDASE S8"/>
    <property type="match status" value="1"/>
</dbReference>
<comment type="caution">
    <text evidence="9">The sequence shown here is derived from an EMBL/GenBank/DDBJ whole genome shotgun (WGS) entry which is preliminary data.</text>
</comment>
<evidence type="ECO:0000259" key="8">
    <source>
        <dbReference type="Pfam" id="PF00082"/>
    </source>
</evidence>
<feature type="compositionally biased region" description="Low complexity" evidence="6">
    <location>
        <begin position="427"/>
        <end position="447"/>
    </location>
</feature>
<comment type="similarity">
    <text evidence="1 5">Belongs to the peptidase S8 family.</text>
</comment>
<evidence type="ECO:0000313" key="9">
    <source>
        <dbReference type="EMBL" id="MTD13358.1"/>
    </source>
</evidence>
<dbReference type="AlphaFoldDB" id="A0A7K1FGY2"/>
<dbReference type="PRINTS" id="PR00723">
    <property type="entry name" value="SUBTILISIN"/>
</dbReference>
<feature type="domain" description="Peptidase S8/S53" evidence="8">
    <location>
        <begin position="77"/>
        <end position="333"/>
    </location>
</feature>
<keyword evidence="4 5" id="KW-0720">Serine protease</keyword>
<gene>
    <name evidence="9" type="ORF">GIS00_05280</name>
</gene>
<evidence type="ECO:0000256" key="2">
    <source>
        <dbReference type="ARBA" id="ARBA00022670"/>
    </source>
</evidence>
<dbReference type="EMBL" id="WLYK01000001">
    <property type="protein sequence ID" value="MTD13358.1"/>
    <property type="molecule type" value="Genomic_DNA"/>
</dbReference>
<dbReference type="Proteomes" id="UP000460221">
    <property type="component" value="Unassembled WGS sequence"/>
</dbReference>